<feature type="transmembrane region" description="Helical" evidence="1">
    <location>
        <begin position="56"/>
        <end position="77"/>
    </location>
</feature>
<gene>
    <name evidence="2" type="ORF">G3480_21110</name>
</gene>
<sequence length="116" mass="12646">MRLVIILIAIGWGVSAVWAFAWSTTKSRDAKMTAAYIFLWPLLAVILLLNEPVALWLSVPVIFGFLPWLLAGPHLSAILKDPAASKADEVIGIPRGYWKWGGIAAVLLGLLFDGYA</sequence>
<keyword evidence="1" id="KW-1133">Transmembrane helix</keyword>
<dbReference type="EMBL" id="JAAIJR010000123">
    <property type="protein sequence ID" value="NEX22773.1"/>
    <property type="molecule type" value="Genomic_DNA"/>
</dbReference>
<comment type="caution">
    <text evidence="2">The sequence shown here is derived from an EMBL/GenBank/DDBJ whole genome shotgun (WGS) entry which is preliminary data.</text>
</comment>
<organism evidence="2 3">
    <name type="scientific">Thiorhodococcus mannitoliphagus</name>
    <dbReference type="NCBI Taxonomy" id="329406"/>
    <lineage>
        <taxon>Bacteria</taxon>
        <taxon>Pseudomonadati</taxon>
        <taxon>Pseudomonadota</taxon>
        <taxon>Gammaproteobacteria</taxon>
        <taxon>Chromatiales</taxon>
        <taxon>Chromatiaceae</taxon>
        <taxon>Thiorhodococcus</taxon>
    </lineage>
</organism>
<keyword evidence="3" id="KW-1185">Reference proteome</keyword>
<dbReference type="Proteomes" id="UP000471640">
    <property type="component" value="Unassembled WGS sequence"/>
</dbReference>
<evidence type="ECO:0000313" key="3">
    <source>
        <dbReference type="Proteomes" id="UP000471640"/>
    </source>
</evidence>
<evidence type="ECO:0000313" key="2">
    <source>
        <dbReference type="EMBL" id="NEX22773.1"/>
    </source>
</evidence>
<proteinExistence type="predicted"/>
<dbReference type="RefSeq" id="WP_164655865.1">
    <property type="nucleotide sequence ID" value="NZ_JAAIJR010000123.1"/>
</dbReference>
<protein>
    <submittedName>
        <fullName evidence="2">Uncharacterized protein</fullName>
    </submittedName>
</protein>
<reference evidence="2 3" key="2">
    <citation type="submission" date="2020-02" db="EMBL/GenBank/DDBJ databases">
        <title>Genome sequences of Thiorhodococcus mannitoliphagus and Thiorhodococcus minor, purple sulfur photosynthetic bacteria in the gammaproteobacterial family, Chromatiaceae.</title>
        <authorList>
            <person name="Aviles F.A."/>
            <person name="Meyer T.E."/>
            <person name="Kyndt J.A."/>
        </authorList>
    </citation>
    <scope>NUCLEOTIDE SEQUENCE [LARGE SCALE GENOMIC DNA]</scope>
    <source>
        <strain evidence="2 3">DSM 18266</strain>
    </source>
</reference>
<feature type="transmembrane region" description="Helical" evidence="1">
    <location>
        <begin position="97"/>
        <end position="115"/>
    </location>
</feature>
<dbReference type="AlphaFoldDB" id="A0A6P1E0I0"/>
<feature type="transmembrane region" description="Helical" evidence="1">
    <location>
        <begin position="32"/>
        <end position="49"/>
    </location>
</feature>
<reference evidence="3" key="1">
    <citation type="journal article" date="2020" name="Microbiol. Resour. Announc.">
        <title>Draft Genome Sequences of Thiorhodococcus mannitoliphagus and Thiorhodococcus minor, Purple Sulfur Photosynthetic Bacteria in the Gammaproteobacterial Family Chromatiaceae.</title>
        <authorList>
            <person name="Aviles F.A."/>
            <person name="Meyer T.E."/>
            <person name="Kyndt J.A."/>
        </authorList>
    </citation>
    <scope>NUCLEOTIDE SEQUENCE [LARGE SCALE GENOMIC DNA]</scope>
    <source>
        <strain evidence="3">DSM 18266</strain>
    </source>
</reference>
<keyword evidence="1" id="KW-0472">Membrane</keyword>
<keyword evidence="1" id="KW-0812">Transmembrane</keyword>
<accession>A0A6P1E0I0</accession>
<evidence type="ECO:0000256" key="1">
    <source>
        <dbReference type="SAM" id="Phobius"/>
    </source>
</evidence>
<name>A0A6P1E0I0_9GAMM</name>